<comment type="caution">
    <text evidence="1">The sequence shown here is derived from an EMBL/GenBank/DDBJ whole genome shotgun (WGS) entry which is preliminary data.</text>
</comment>
<organism evidence="1 2">
    <name type="scientific">Vermiconidia calcicola</name>
    <dbReference type="NCBI Taxonomy" id="1690605"/>
    <lineage>
        <taxon>Eukaryota</taxon>
        <taxon>Fungi</taxon>
        <taxon>Dikarya</taxon>
        <taxon>Ascomycota</taxon>
        <taxon>Pezizomycotina</taxon>
        <taxon>Dothideomycetes</taxon>
        <taxon>Dothideomycetidae</taxon>
        <taxon>Mycosphaerellales</taxon>
        <taxon>Extremaceae</taxon>
        <taxon>Vermiconidia</taxon>
    </lineage>
</organism>
<evidence type="ECO:0000313" key="1">
    <source>
        <dbReference type="EMBL" id="KAK3715007.1"/>
    </source>
</evidence>
<sequence length="366" mass="42977">MIRRPVRSAVVATLLIIAIVLFFSSNSQHVLQPELFLSGASGPRLPGPEDDGFLCKQHGFSPYRQQRRKVYDLILFNHELDWLEVRLNTLSPYVDYFIIVEGKKSFTNLPKDTVLQNNWSNFTAFHSQMLNYVVDDTVVSQRSWDHEDFFRNAMLYNTFPHMRGGEKEAKEGDVLVVSDIDEIPKPETMILLRQCEFPARLTLRSHFYYYSFQWLHRGEQWAHPQATTYRGMQNTISPVNLRNGDGGPAWRLLPFIRPLQRWWQKDDLWSSTWHCSSCFATIDELQTKLERFSHTPWNTKENRDPETIVERVRNGLDLFGRELELYDKVDQNQDVPQHVLRNPEKYGYLLDRDGPDAAFRDYPSES</sequence>
<accession>A0ACC3NDI7</accession>
<dbReference type="EMBL" id="JAUTXU010000052">
    <property type="protein sequence ID" value="KAK3715007.1"/>
    <property type="molecule type" value="Genomic_DNA"/>
</dbReference>
<name>A0ACC3NDI7_9PEZI</name>
<proteinExistence type="predicted"/>
<reference evidence="1" key="1">
    <citation type="submission" date="2023-07" db="EMBL/GenBank/DDBJ databases">
        <title>Black Yeasts Isolated from many extreme environments.</title>
        <authorList>
            <person name="Coleine C."/>
            <person name="Stajich J.E."/>
            <person name="Selbmann L."/>
        </authorList>
    </citation>
    <scope>NUCLEOTIDE SEQUENCE</scope>
    <source>
        <strain evidence="1">CCFEE 5714</strain>
    </source>
</reference>
<dbReference type="Proteomes" id="UP001281147">
    <property type="component" value="Unassembled WGS sequence"/>
</dbReference>
<gene>
    <name evidence="1" type="ORF">LTR37_007497</name>
</gene>
<keyword evidence="2" id="KW-1185">Reference proteome</keyword>
<protein>
    <submittedName>
        <fullName evidence="1">Uncharacterized protein</fullName>
    </submittedName>
</protein>
<evidence type="ECO:0000313" key="2">
    <source>
        <dbReference type="Proteomes" id="UP001281147"/>
    </source>
</evidence>